<feature type="repeat" description="TPR" evidence="1">
    <location>
        <begin position="421"/>
        <end position="454"/>
    </location>
</feature>
<keyword evidence="2" id="KW-0732">Signal</keyword>
<keyword evidence="1" id="KW-0802">TPR repeat</keyword>
<sequence>MSRSYSKGLIAVLSIMGALILCSCAPNVQPVKEQYGIQNADSYNQTFQEEYESLIKAVAKRPNDSEPLEALAYFYHANLLLKESQTVYASLFAFPDSKAKWHYYAGRIALDLGDQERALEHLNEAVARDDRYGLSHFYLGEVFLKLGELEKAESSYRSYLEIGTEKAYGFIGLGRVEIARKQWSQAEGLLLNSLREDSKIVSAYSLLTNIYRRMGREDQLKRVERAALNGERYHQPRDEWMEELYPFCLEPYRLSVIASILEASGREREGIEFLQKAVSLSPENSRLVFQLAEMLKKSDPSEEVTELLLRAIELDSTYESAHYAYVSELDSNGESEAALAASQRAVELAGEASGLWRQRGVLLEKARELSGAELAFRKAVEMEPTESKNQSALANFLWAKNEKAEAIVHYKEVRKLSPIEPKCRAILAAHYLEQKDFDEARKCIDEAVAIDPQLDGLTELNVQHHLLEGSAKLLEGDLEAAALSFESGLKIDPKHLDTMVRLVAVYLEQDELESARATARAAVKQHPRAAIAYRVMAGVEMKAGNAQEAQTWMERARKLQK</sequence>
<reference evidence="3" key="1">
    <citation type="submission" date="2021-01" db="EMBL/GenBank/DDBJ databases">
        <title>Modified the classification status of verrucomicrobia.</title>
        <authorList>
            <person name="Feng X."/>
        </authorList>
    </citation>
    <scope>NUCLEOTIDE SEQUENCE</scope>
    <source>
        <strain evidence="3">KCTC 13126</strain>
    </source>
</reference>
<dbReference type="Proteomes" id="UP000617628">
    <property type="component" value="Unassembled WGS sequence"/>
</dbReference>
<evidence type="ECO:0000256" key="1">
    <source>
        <dbReference type="PROSITE-ProRule" id="PRU00339"/>
    </source>
</evidence>
<dbReference type="PROSITE" id="PS50005">
    <property type="entry name" value="TPR"/>
    <property type="match status" value="3"/>
</dbReference>
<proteinExistence type="predicted"/>
<dbReference type="EMBL" id="JAENIL010000055">
    <property type="protein sequence ID" value="MBK1879713.1"/>
    <property type="molecule type" value="Genomic_DNA"/>
</dbReference>
<feature type="signal peptide" evidence="2">
    <location>
        <begin position="1"/>
        <end position="28"/>
    </location>
</feature>
<gene>
    <name evidence="3" type="ORF">JIN87_22700</name>
</gene>
<organism evidence="3 4">
    <name type="scientific">Pelagicoccus mobilis</name>
    <dbReference type="NCBI Taxonomy" id="415221"/>
    <lineage>
        <taxon>Bacteria</taxon>
        <taxon>Pseudomonadati</taxon>
        <taxon>Verrucomicrobiota</taxon>
        <taxon>Opitutia</taxon>
        <taxon>Puniceicoccales</taxon>
        <taxon>Pelagicoccaceae</taxon>
        <taxon>Pelagicoccus</taxon>
    </lineage>
</organism>
<dbReference type="Pfam" id="PF14559">
    <property type="entry name" value="TPR_19"/>
    <property type="match status" value="2"/>
</dbReference>
<dbReference type="Pfam" id="PF13432">
    <property type="entry name" value="TPR_16"/>
    <property type="match status" value="1"/>
</dbReference>
<evidence type="ECO:0000313" key="3">
    <source>
        <dbReference type="EMBL" id="MBK1879713.1"/>
    </source>
</evidence>
<dbReference type="PROSITE" id="PS51257">
    <property type="entry name" value="PROKAR_LIPOPROTEIN"/>
    <property type="match status" value="1"/>
</dbReference>
<dbReference type="InterPro" id="IPR011990">
    <property type="entry name" value="TPR-like_helical_dom_sf"/>
</dbReference>
<name>A0A934VTH2_9BACT</name>
<dbReference type="RefSeq" id="WP_200357926.1">
    <property type="nucleotide sequence ID" value="NZ_JAENIL010000055.1"/>
</dbReference>
<dbReference type="PANTHER" id="PTHR12558:SF13">
    <property type="entry name" value="CELL DIVISION CYCLE PROTEIN 27 HOMOLOG"/>
    <property type="match status" value="1"/>
</dbReference>
<dbReference type="InterPro" id="IPR019734">
    <property type="entry name" value="TPR_rpt"/>
</dbReference>
<accession>A0A934VTH2</accession>
<dbReference type="SUPFAM" id="SSF48452">
    <property type="entry name" value="TPR-like"/>
    <property type="match status" value="3"/>
</dbReference>
<comment type="caution">
    <text evidence="3">The sequence shown here is derived from an EMBL/GenBank/DDBJ whole genome shotgun (WGS) entry which is preliminary data.</text>
</comment>
<dbReference type="Pfam" id="PF13181">
    <property type="entry name" value="TPR_8"/>
    <property type="match status" value="1"/>
</dbReference>
<dbReference type="Gene3D" id="1.25.40.10">
    <property type="entry name" value="Tetratricopeptide repeat domain"/>
    <property type="match status" value="2"/>
</dbReference>
<feature type="repeat" description="TPR" evidence="1">
    <location>
        <begin position="133"/>
        <end position="166"/>
    </location>
</feature>
<dbReference type="PANTHER" id="PTHR12558">
    <property type="entry name" value="CELL DIVISION CYCLE 16,23,27"/>
    <property type="match status" value="1"/>
</dbReference>
<keyword evidence="4" id="KW-1185">Reference proteome</keyword>
<feature type="chain" id="PRO_5036956360" evidence="2">
    <location>
        <begin position="29"/>
        <end position="561"/>
    </location>
</feature>
<evidence type="ECO:0000313" key="4">
    <source>
        <dbReference type="Proteomes" id="UP000617628"/>
    </source>
</evidence>
<feature type="repeat" description="TPR" evidence="1">
    <location>
        <begin position="353"/>
        <end position="386"/>
    </location>
</feature>
<evidence type="ECO:0000256" key="2">
    <source>
        <dbReference type="SAM" id="SignalP"/>
    </source>
</evidence>
<protein>
    <submittedName>
        <fullName evidence="3">Tetratricopeptide repeat protein</fullName>
    </submittedName>
</protein>
<dbReference type="AlphaFoldDB" id="A0A934VTH2"/>
<dbReference type="SMART" id="SM00028">
    <property type="entry name" value="TPR"/>
    <property type="match status" value="9"/>
</dbReference>